<gene>
    <name evidence="1" type="ORF">GCM10010517_07840</name>
</gene>
<evidence type="ECO:0000313" key="1">
    <source>
        <dbReference type="EMBL" id="GAA2850389.1"/>
    </source>
</evidence>
<dbReference type="EMBL" id="BAAAVI010000004">
    <property type="protein sequence ID" value="GAA2850389.1"/>
    <property type="molecule type" value="Genomic_DNA"/>
</dbReference>
<reference evidence="2" key="1">
    <citation type="journal article" date="2019" name="Int. J. Syst. Evol. Microbiol.">
        <title>The Global Catalogue of Microorganisms (GCM) 10K type strain sequencing project: providing services to taxonomists for standard genome sequencing and annotation.</title>
        <authorList>
            <consortium name="The Broad Institute Genomics Platform"/>
            <consortium name="The Broad Institute Genome Sequencing Center for Infectious Disease"/>
            <person name="Wu L."/>
            <person name="Ma J."/>
        </authorList>
    </citation>
    <scope>NUCLEOTIDE SEQUENCE [LARGE SCALE GENOMIC DNA]</scope>
    <source>
        <strain evidence="2">JCM 6242</strain>
    </source>
</reference>
<protein>
    <submittedName>
        <fullName evidence="1">Uncharacterized protein</fullName>
    </submittedName>
</protein>
<dbReference type="RefSeq" id="WP_344967907.1">
    <property type="nucleotide sequence ID" value="NZ_BAAAVI010000004.1"/>
</dbReference>
<comment type="caution">
    <text evidence="1">The sequence shown here is derived from an EMBL/GenBank/DDBJ whole genome shotgun (WGS) entry which is preliminary data.</text>
</comment>
<keyword evidence="2" id="KW-1185">Reference proteome</keyword>
<dbReference type="Proteomes" id="UP001500831">
    <property type="component" value="Unassembled WGS sequence"/>
</dbReference>
<evidence type="ECO:0000313" key="2">
    <source>
        <dbReference type="Proteomes" id="UP001500831"/>
    </source>
</evidence>
<name>A0ABP6I7M1_9ACTN</name>
<organism evidence="1 2">
    <name type="scientific">Streptosporangium fragile</name>
    <dbReference type="NCBI Taxonomy" id="46186"/>
    <lineage>
        <taxon>Bacteria</taxon>
        <taxon>Bacillati</taxon>
        <taxon>Actinomycetota</taxon>
        <taxon>Actinomycetes</taxon>
        <taxon>Streptosporangiales</taxon>
        <taxon>Streptosporangiaceae</taxon>
        <taxon>Streptosporangium</taxon>
    </lineage>
</organism>
<sequence>MTQNQPPMCRTCGAMVEHPGRHREWHRALELLVPGLRAELRRTQGTEDSAEDFTF</sequence>
<proteinExistence type="predicted"/>
<accession>A0ABP6I7M1</accession>